<sequence length="99" mass="10804">MTGVKRLDRHRQLVRAGEPAPECQGGLAGGDRYDWSQFLGPDEGVNFGLVDLIDAVEHIGDLRALLRREGHGGPNHLGCGHGPNFYSRERRGSERKGSA</sequence>
<dbReference type="Proteomes" id="UP000569914">
    <property type="component" value="Unassembled WGS sequence"/>
</dbReference>
<dbReference type="RefSeq" id="WP_179751437.1">
    <property type="nucleotide sequence ID" value="NZ_JACCBU010000001.1"/>
</dbReference>
<evidence type="ECO:0000313" key="3">
    <source>
        <dbReference type="Proteomes" id="UP000569914"/>
    </source>
</evidence>
<comment type="caution">
    <text evidence="2">The sequence shown here is derived from an EMBL/GenBank/DDBJ whole genome shotgun (WGS) entry which is preliminary data.</text>
</comment>
<evidence type="ECO:0000256" key="1">
    <source>
        <dbReference type="SAM" id="MobiDB-lite"/>
    </source>
</evidence>
<dbReference type="EMBL" id="JACCBU010000001">
    <property type="protein sequence ID" value="NYE71352.1"/>
    <property type="molecule type" value="Genomic_DNA"/>
</dbReference>
<accession>A0A7Y9I729</accession>
<feature type="region of interest" description="Disordered" evidence="1">
    <location>
        <begin position="73"/>
        <end position="99"/>
    </location>
</feature>
<proteinExistence type="predicted"/>
<gene>
    <name evidence="2" type="ORF">BKA15_002681</name>
</gene>
<keyword evidence="3" id="KW-1185">Reference proteome</keyword>
<protein>
    <submittedName>
        <fullName evidence="2">Uncharacterized protein</fullName>
    </submittedName>
</protein>
<feature type="compositionally biased region" description="Basic and acidic residues" evidence="1">
    <location>
        <begin position="87"/>
        <end position="99"/>
    </location>
</feature>
<organism evidence="2 3">
    <name type="scientific">Microlunatus parietis</name>
    <dbReference type="NCBI Taxonomy" id="682979"/>
    <lineage>
        <taxon>Bacteria</taxon>
        <taxon>Bacillati</taxon>
        <taxon>Actinomycetota</taxon>
        <taxon>Actinomycetes</taxon>
        <taxon>Propionibacteriales</taxon>
        <taxon>Propionibacteriaceae</taxon>
        <taxon>Microlunatus</taxon>
    </lineage>
</organism>
<feature type="region of interest" description="Disordered" evidence="1">
    <location>
        <begin position="1"/>
        <end position="28"/>
    </location>
</feature>
<name>A0A7Y9I729_9ACTN</name>
<evidence type="ECO:0000313" key="2">
    <source>
        <dbReference type="EMBL" id="NYE71352.1"/>
    </source>
</evidence>
<reference evidence="2 3" key="1">
    <citation type="submission" date="2020-07" db="EMBL/GenBank/DDBJ databases">
        <title>Sequencing the genomes of 1000 actinobacteria strains.</title>
        <authorList>
            <person name="Klenk H.-P."/>
        </authorList>
    </citation>
    <scope>NUCLEOTIDE SEQUENCE [LARGE SCALE GENOMIC DNA]</scope>
    <source>
        <strain evidence="2 3">DSM 22083</strain>
    </source>
</reference>
<dbReference type="AlphaFoldDB" id="A0A7Y9I729"/>